<sequence length="108" mass="12293">MTKRSWRLFTRGRTTQCLSIFSGQPHSSANRSIYVSELKHDSEHEMKSARTCRLKSVGGLGLVCMETQEETLSSEETGRNFGTLYPEETQEETLSSEETGLWNLIYPL</sequence>
<comment type="caution">
    <text evidence="1">The sequence shown here is derived from an EMBL/GenBank/DDBJ whole genome shotgun (WGS) entry which is preliminary data.</text>
</comment>
<name>A0A397JRF7_9GLOM</name>
<dbReference type="EMBL" id="PQFF01000028">
    <property type="protein sequence ID" value="RHZ87764.1"/>
    <property type="molecule type" value="Genomic_DNA"/>
</dbReference>
<dbReference type="Proteomes" id="UP000266861">
    <property type="component" value="Unassembled WGS sequence"/>
</dbReference>
<protein>
    <submittedName>
        <fullName evidence="1">Uncharacterized protein</fullName>
    </submittedName>
</protein>
<accession>A0A397JRF7</accession>
<organism evidence="1 2">
    <name type="scientific">Diversispora epigaea</name>
    <dbReference type="NCBI Taxonomy" id="1348612"/>
    <lineage>
        <taxon>Eukaryota</taxon>
        <taxon>Fungi</taxon>
        <taxon>Fungi incertae sedis</taxon>
        <taxon>Mucoromycota</taxon>
        <taxon>Glomeromycotina</taxon>
        <taxon>Glomeromycetes</taxon>
        <taxon>Diversisporales</taxon>
        <taxon>Diversisporaceae</taxon>
        <taxon>Diversispora</taxon>
    </lineage>
</organism>
<keyword evidence="2" id="KW-1185">Reference proteome</keyword>
<evidence type="ECO:0000313" key="1">
    <source>
        <dbReference type="EMBL" id="RHZ87764.1"/>
    </source>
</evidence>
<gene>
    <name evidence="1" type="ORF">Glove_30g33</name>
</gene>
<proteinExistence type="predicted"/>
<dbReference type="AlphaFoldDB" id="A0A397JRF7"/>
<reference evidence="1 2" key="1">
    <citation type="submission" date="2018-08" db="EMBL/GenBank/DDBJ databases">
        <title>Genome and evolution of the arbuscular mycorrhizal fungus Diversispora epigaea (formerly Glomus versiforme) and its bacterial endosymbionts.</title>
        <authorList>
            <person name="Sun X."/>
            <person name="Fei Z."/>
            <person name="Harrison M."/>
        </authorList>
    </citation>
    <scope>NUCLEOTIDE SEQUENCE [LARGE SCALE GENOMIC DNA]</scope>
    <source>
        <strain evidence="1 2">IT104</strain>
    </source>
</reference>
<evidence type="ECO:0000313" key="2">
    <source>
        <dbReference type="Proteomes" id="UP000266861"/>
    </source>
</evidence>